<dbReference type="OrthoDB" id="1377303at2"/>
<feature type="chain" id="PRO_5020879203" evidence="1">
    <location>
        <begin position="21"/>
        <end position="89"/>
    </location>
</feature>
<evidence type="ECO:0000313" key="2">
    <source>
        <dbReference type="EMBL" id="TDP61314.1"/>
    </source>
</evidence>
<gene>
    <name evidence="2" type="ORF">BC748_0242</name>
</gene>
<dbReference type="Proteomes" id="UP000295260">
    <property type="component" value="Unassembled WGS sequence"/>
</dbReference>
<dbReference type="AlphaFoldDB" id="A0A4V3CSN7"/>
<name>A0A4V3CSN7_9FLAO</name>
<dbReference type="RefSeq" id="WP_133531621.1">
    <property type="nucleotide sequence ID" value="NZ_SNXR01000009.1"/>
</dbReference>
<accession>A0A4V3CSN7</accession>
<proteinExistence type="predicted"/>
<dbReference type="EMBL" id="SNXR01000009">
    <property type="protein sequence ID" value="TDP61314.1"/>
    <property type="molecule type" value="Genomic_DNA"/>
</dbReference>
<reference evidence="2 3" key="1">
    <citation type="submission" date="2019-03" db="EMBL/GenBank/DDBJ databases">
        <title>Genomic Encyclopedia of Archaeal and Bacterial Type Strains, Phase II (KMG-II): from individual species to whole genera.</title>
        <authorList>
            <person name="Goeker M."/>
        </authorList>
    </citation>
    <scope>NUCLEOTIDE SEQUENCE [LARGE SCALE GENOMIC DNA]</scope>
    <source>
        <strain evidence="2 3">DSM 25687</strain>
    </source>
</reference>
<protein>
    <submittedName>
        <fullName evidence="2">Uncharacterized protein</fullName>
    </submittedName>
</protein>
<evidence type="ECO:0000256" key="1">
    <source>
        <dbReference type="SAM" id="SignalP"/>
    </source>
</evidence>
<evidence type="ECO:0000313" key="3">
    <source>
        <dbReference type="Proteomes" id="UP000295260"/>
    </source>
</evidence>
<sequence>MKKLFFSAVALIAFSSVSMGNTINLKEKKIVDVSSKTKIVVNSACHSLSFSVYIASRESGYSVSQSTANANSAYFQCMSAALPKSVSIK</sequence>
<comment type="caution">
    <text evidence="2">The sequence shown here is derived from an EMBL/GenBank/DDBJ whole genome shotgun (WGS) entry which is preliminary data.</text>
</comment>
<keyword evidence="1" id="KW-0732">Signal</keyword>
<organism evidence="2 3">
    <name type="scientific">Flavobacterium dankookense</name>
    <dbReference type="NCBI Taxonomy" id="706186"/>
    <lineage>
        <taxon>Bacteria</taxon>
        <taxon>Pseudomonadati</taxon>
        <taxon>Bacteroidota</taxon>
        <taxon>Flavobacteriia</taxon>
        <taxon>Flavobacteriales</taxon>
        <taxon>Flavobacteriaceae</taxon>
        <taxon>Flavobacterium</taxon>
    </lineage>
</organism>
<feature type="signal peptide" evidence="1">
    <location>
        <begin position="1"/>
        <end position="20"/>
    </location>
</feature>
<keyword evidence="3" id="KW-1185">Reference proteome</keyword>